<dbReference type="AlphaFoldDB" id="A0A668VLQ8"/>
<dbReference type="PANTHER" id="PTHR14389:SF3">
    <property type="entry name" value="PROTEIN FAM111A-LIKE"/>
    <property type="match status" value="1"/>
</dbReference>
<sequence length="524" mass="59510">PYDIHCEQPRTVLDAIKTLDKYKKMFKDAYENVIIQRGTGDDESIVPTHFPCSCIRDEDVLTISGTKKQIEKATDVREVHPRDYYSVFYIDTNGGLNVTSTKLFRNKTVEKFKYLCVYGEKEISVKEALNRDGRFIDELGYFELMNINDKHKIVCTDNIKNLHNKKFKICRPRKANTETNQQAMPGQQKQQILPHASTNAEHTKETGSVLAVAHQKGISLKTAEKEIISHFPNLKQLMESRFPGETFQEELNLRKENFGKIQQSFSQVHRVRKLLELGKSVCKVVVKDVSVGTGFVLFDTFILTSAHLFKGYVEGKKLQQDVEVFAIFDYEEPEPVTKFYYFRAENTFTDFDADLDYAVLELNPEGSKPNHEFGPLPANGEACIIGHPAGGVKEMDPTFIIETDKRGQAAAEYLSQYKHPLIINSLSDHVKKQSITNILQGGHKAGKVGTYHTFMYHGASGSPVFDGLGRVFGLHTAGFTYGFRKEVESVIEHESVVEVSGHKPAYSKVRHYLLNYFQNVPDWT</sequence>
<dbReference type="GO" id="GO:0005634">
    <property type="term" value="C:nucleus"/>
    <property type="evidence" value="ECO:0007669"/>
    <property type="project" value="TreeGrafter"/>
</dbReference>
<organism evidence="1 2">
    <name type="scientific">Oreochromis aureus</name>
    <name type="common">Israeli tilapia</name>
    <name type="synonym">Chromis aureus</name>
    <dbReference type="NCBI Taxonomy" id="47969"/>
    <lineage>
        <taxon>Eukaryota</taxon>
        <taxon>Metazoa</taxon>
        <taxon>Chordata</taxon>
        <taxon>Craniata</taxon>
        <taxon>Vertebrata</taxon>
        <taxon>Euteleostomi</taxon>
        <taxon>Actinopterygii</taxon>
        <taxon>Neopterygii</taxon>
        <taxon>Teleostei</taxon>
        <taxon>Neoteleostei</taxon>
        <taxon>Acanthomorphata</taxon>
        <taxon>Ovalentaria</taxon>
        <taxon>Cichlomorphae</taxon>
        <taxon>Cichliformes</taxon>
        <taxon>Cichlidae</taxon>
        <taxon>African cichlids</taxon>
        <taxon>Pseudocrenilabrinae</taxon>
        <taxon>Oreochromini</taxon>
        <taxon>Oreochromis</taxon>
    </lineage>
</organism>
<dbReference type="GO" id="GO:0006260">
    <property type="term" value="P:DNA replication"/>
    <property type="evidence" value="ECO:0007669"/>
    <property type="project" value="TreeGrafter"/>
</dbReference>
<dbReference type="Ensembl" id="ENSOABT00000053232.2">
    <property type="protein sequence ID" value="ENSOABP00000051902.2"/>
    <property type="gene ID" value="ENSOABG00000023073.2"/>
</dbReference>
<proteinExistence type="predicted"/>
<reference evidence="1" key="2">
    <citation type="submission" date="2025-09" db="UniProtKB">
        <authorList>
            <consortium name="Ensembl"/>
        </authorList>
    </citation>
    <scope>IDENTIFICATION</scope>
</reference>
<evidence type="ECO:0000313" key="2">
    <source>
        <dbReference type="Proteomes" id="UP000472276"/>
    </source>
</evidence>
<dbReference type="GO" id="GO:0000785">
    <property type="term" value="C:chromatin"/>
    <property type="evidence" value="ECO:0007669"/>
    <property type="project" value="TreeGrafter"/>
</dbReference>
<dbReference type="Pfam" id="PF13365">
    <property type="entry name" value="Trypsin_2"/>
    <property type="match status" value="1"/>
</dbReference>
<dbReference type="Gene3D" id="2.40.10.120">
    <property type="match status" value="1"/>
</dbReference>
<evidence type="ECO:0000313" key="1">
    <source>
        <dbReference type="Ensembl" id="ENSOABP00000051902.2"/>
    </source>
</evidence>
<dbReference type="PANTHER" id="PTHR14389">
    <property type="entry name" value="SI:CH1073-475A24.1"/>
    <property type="match status" value="1"/>
</dbReference>
<accession>A0A668VLQ8</accession>
<keyword evidence="2" id="KW-1185">Reference proteome</keyword>
<dbReference type="SUPFAM" id="SSF50494">
    <property type="entry name" value="Trypsin-like serine proteases"/>
    <property type="match status" value="1"/>
</dbReference>
<evidence type="ECO:0008006" key="3">
    <source>
        <dbReference type="Google" id="ProtNLM"/>
    </source>
</evidence>
<dbReference type="InterPro" id="IPR009003">
    <property type="entry name" value="Peptidase_S1_PA"/>
</dbReference>
<protein>
    <recommendedName>
        <fullName evidence="3">Serine protease</fullName>
    </recommendedName>
</protein>
<reference evidence="1" key="1">
    <citation type="submission" date="2025-08" db="UniProtKB">
        <authorList>
            <consortium name="Ensembl"/>
        </authorList>
    </citation>
    <scope>IDENTIFICATION</scope>
</reference>
<name>A0A668VLQ8_OREAU</name>
<dbReference type="Proteomes" id="UP000472276">
    <property type="component" value="Unassembled WGS sequence"/>
</dbReference>